<dbReference type="SMART" id="SM00354">
    <property type="entry name" value="HTH_LACI"/>
    <property type="match status" value="1"/>
</dbReference>
<dbReference type="SUPFAM" id="SSF47413">
    <property type="entry name" value="lambda repressor-like DNA-binding domains"/>
    <property type="match status" value="1"/>
</dbReference>
<dbReference type="Gene3D" id="3.40.50.2300">
    <property type="match status" value="2"/>
</dbReference>
<evidence type="ECO:0000256" key="1">
    <source>
        <dbReference type="ARBA" id="ARBA00023015"/>
    </source>
</evidence>
<dbReference type="Gene3D" id="1.10.260.40">
    <property type="entry name" value="lambda repressor-like DNA-binding domains"/>
    <property type="match status" value="1"/>
</dbReference>
<dbReference type="GO" id="GO:0003677">
    <property type="term" value="F:DNA binding"/>
    <property type="evidence" value="ECO:0007669"/>
    <property type="project" value="UniProtKB-KW"/>
</dbReference>
<keyword evidence="2 5" id="KW-0238">DNA-binding</keyword>
<dbReference type="RefSeq" id="WP_341367141.1">
    <property type="nucleotide sequence ID" value="NZ_CP150951.2"/>
</dbReference>
<dbReference type="InterPro" id="IPR046335">
    <property type="entry name" value="LacI/GalR-like_sensor"/>
</dbReference>
<dbReference type="PANTHER" id="PTHR30146:SF109">
    <property type="entry name" value="HTH-TYPE TRANSCRIPTIONAL REGULATOR GALS"/>
    <property type="match status" value="1"/>
</dbReference>
<dbReference type="CDD" id="cd01392">
    <property type="entry name" value="HTH_LacI"/>
    <property type="match status" value="1"/>
</dbReference>
<name>A0ABZ2V3E5_9RHOB</name>
<dbReference type="Proteomes" id="UP001440612">
    <property type="component" value="Chromosome"/>
</dbReference>
<dbReference type="CDD" id="cd20010">
    <property type="entry name" value="PBP1_AglR-like"/>
    <property type="match status" value="1"/>
</dbReference>
<keyword evidence="3" id="KW-0804">Transcription</keyword>
<dbReference type="Pfam" id="PF13377">
    <property type="entry name" value="Peripla_BP_3"/>
    <property type="match status" value="1"/>
</dbReference>
<accession>A0ABZ2V3E5</accession>
<keyword evidence="1" id="KW-0805">Transcription regulation</keyword>
<protein>
    <submittedName>
        <fullName evidence="5">LacI family DNA-binding transcriptional regulator</fullName>
    </submittedName>
</protein>
<dbReference type="PANTHER" id="PTHR30146">
    <property type="entry name" value="LACI-RELATED TRANSCRIPTIONAL REPRESSOR"/>
    <property type="match status" value="1"/>
</dbReference>
<proteinExistence type="predicted"/>
<dbReference type="EMBL" id="CP150951">
    <property type="protein sequence ID" value="WZC49029.1"/>
    <property type="molecule type" value="Genomic_DNA"/>
</dbReference>
<evidence type="ECO:0000259" key="4">
    <source>
        <dbReference type="PROSITE" id="PS50932"/>
    </source>
</evidence>
<reference evidence="6" key="1">
    <citation type="submission" date="2024-04" db="EMBL/GenBank/DDBJ databases">
        <title>Phylogenomic analyses of a clade within the roseobacter group suggest taxonomic reassignments of species of the genera Aestuariivita, Citreicella, Loktanella, Nautella, Pelagibaca, Ruegeria, Thalassobius, Thiobacimonas and Tropicibacter, and the proposal o.</title>
        <authorList>
            <person name="Jeon C.O."/>
        </authorList>
    </citation>
    <scope>NUCLEOTIDE SEQUENCE [LARGE SCALE GENOMIC DNA]</scope>
    <source>
        <strain evidence="6">BS5-3</strain>
    </source>
</reference>
<dbReference type="InterPro" id="IPR028082">
    <property type="entry name" value="Peripla_BP_I"/>
</dbReference>
<evidence type="ECO:0000256" key="3">
    <source>
        <dbReference type="ARBA" id="ARBA00023163"/>
    </source>
</evidence>
<evidence type="ECO:0000313" key="6">
    <source>
        <dbReference type="Proteomes" id="UP001440612"/>
    </source>
</evidence>
<evidence type="ECO:0000313" key="5">
    <source>
        <dbReference type="EMBL" id="WZC49029.1"/>
    </source>
</evidence>
<dbReference type="Pfam" id="PF00356">
    <property type="entry name" value="LacI"/>
    <property type="match status" value="1"/>
</dbReference>
<feature type="domain" description="HTH lacI-type" evidence="4">
    <location>
        <begin position="17"/>
        <end position="71"/>
    </location>
</feature>
<dbReference type="InterPro" id="IPR000843">
    <property type="entry name" value="HTH_LacI"/>
</dbReference>
<sequence>MSQKSAIMPAERSVTRVTISDVAAALNLTKSTVSRAMNGYPDISQATQLRVKRMAEQMNYQPLSQAQAIRTGRTRSLGLVLQLADHDAQRPFLAEFLAGLSEGATTAGYTLTVASADSDAHLTETIRALLRERKADGFILPRSMVNDPRVALLRAATVPFVLFGRQDDADECSWFDIRGEDAMRDAVLHLAALGHSRIGFVNGGTQYTYAKLRGDGFAQGMAQAGLEVDHNLIVENAVTMEEGAQAASRLLDMPHTPTAIICALDQVALGVYQTAADRKLSIGRDLSIIGYDGILEGTHLRPPLTTFSVDNKQAGAKLAALLIMRIQGAPAEELRETVSATFIQRGSTGPCPVA</sequence>
<organism evidence="5 6">
    <name type="scientific">Yoonia phaeophyticola</name>
    <dbReference type="NCBI Taxonomy" id="3137369"/>
    <lineage>
        <taxon>Bacteria</taxon>
        <taxon>Pseudomonadati</taxon>
        <taxon>Pseudomonadota</taxon>
        <taxon>Alphaproteobacteria</taxon>
        <taxon>Rhodobacterales</taxon>
        <taxon>Paracoccaceae</taxon>
        <taxon>Yoonia</taxon>
    </lineage>
</organism>
<keyword evidence="6" id="KW-1185">Reference proteome</keyword>
<evidence type="ECO:0000256" key="2">
    <source>
        <dbReference type="ARBA" id="ARBA00023125"/>
    </source>
</evidence>
<dbReference type="SUPFAM" id="SSF53822">
    <property type="entry name" value="Periplasmic binding protein-like I"/>
    <property type="match status" value="1"/>
</dbReference>
<dbReference type="PROSITE" id="PS50932">
    <property type="entry name" value="HTH_LACI_2"/>
    <property type="match status" value="1"/>
</dbReference>
<gene>
    <name evidence="5" type="ORF">AABB29_19725</name>
</gene>
<dbReference type="InterPro" id="IPR010982">
    <property type="entry name" value="Lambda_DNA-bd_dom_sf"/>
</dbReference>